<evidence type="ECO:0000256" key="5">
    <source>
        <dbReference type="ARBA" id="ARBA00023242"/>
    </source>
</evidence>
<dbReference type="eggNOG" id="ENOG502RZ6G">
    <property type="taxonomic scope" value="Eukaryota"/>
</dbReference>
<keyword evidence="9" id="KW-1185">Reference proteome</keyword>
<evidence type="ECO:0000256" key="6">
    <source>
        <dbReference type="SAM" id="MobiDB-lite"/>
    </source>
</evidence>
<name>W2SA60_CYPE1</name>
<keyword evidence="4" id="KW-0804">Transcription</keyword>
<dbReference type="GO" id="GO:0006351">
    <property type="term" value="P:DNA-templated transcription"/>
    <property type="evidence" value="ECO:0007669"/>
    <property type="project" value="InterPro"/>
</dbReference>
<dbReference type="InterPro" id="IPR036864">
    <property type="entry name" value="Zn2-C6_fun-type_DNA-bd_sf"/>
</dbReference>
<protein>
    <recommendedName>
        <fullName evidence="7">Zn(2)-C6 fungal-type domain-containing protein</fullName>
    </recommendedName>
</protein>
<evidence type="ECO:0000256" key="2">
    <source>
        <dbReference type="ARBA" id="ARBA00023015"/>
    </source>
</evidence>
<dbReference type="SMART" id="SM00906">
    <property type="entry name" value="Fungal_trans"/>
    <property type="match status" value="1"/>
</dbReference>
<dbReference type="InterPro" id="IPR053230">
    <property type="entry name" value="Trans_reg_galc"/>
</dbReference>
<sequence>MSGRRTSRSEGQQHPAPPGSDKSHPTSRLRTQFGSEPVDHSQPGQASLQSPSLTGTFRVPASPSSETAAKGAKVAIPRLKRNADAQGEGASRSGGRHRVNHACEPCRHRKTKCSGERPTCRHCQDFKINCYYADGKRDRVKKQFGSMTEKVTDYEKLLRDLQTRASESDAQLIKSALDKETAYDLDEVSAENATVPSVEFVPEEEEAGAESDASAGAGSTGALDRTDEDFTREGARDTGFMGKNSEVTWLQRLKHQNIHGDHNDSDQNEGMRYPPGSSDEIGVSNMDFQVSDTSYHLDDFTVSTFEHVGPYEYPPREIAQQLFNAYMTRVHPTFPIVGKVNLTTQFNKFVSGNVQRPPEKWLAIINLIFAIGAKYAHLIHADWRGDDRDHLIYFTRARMLAVGPDALFQHPDLQAIQIMGLISLYFMSISQINRAWNTIGVAIRWSTALGLNMRNDSPELKDSLKEIRYRVWWAMYSLEHRLCCMTGRVNCILDDHCTTPLPVPVEEGLFETEEASKLLNKEHQQGFRAPGRNSPMNSGTGSNASSTSRSRSQTKASASEARSPSTITRGGDLVWAKDVAPNASLYFLHMVQLTRLTQKVFQQLYNPTAIQGTWSDIQMLIRELDEQCENWYRAVPAVLDFKRNQRDREFYEHRLSLGFFYYSTKMMVHRPCLCRLDRKIPHQSDKSLNFNRMSATTCVDAARDTLRLIPDEPNAVGLVKVGPWWNILHWLVQATTVLMLEISFRAHHMPEDADDVLDAAKKGVRWLHALGHDNVSAQRAWRLCDSMLREASMKIGRDVSDLPNYQPGHSPSHHDTAITGVTQPNFADLAQSQGFQTTNMSQYPIPARAGFGGLDQLMHFDQYSPFGPNMQFPMTLQSGNEAELEFMTPAFHEGQGHHEQERQNPG</sequence>
<feature type="region of interest" description="Disordered" evidence="6">
    <location>
        <begin position="187"/>
        <end position="241"/>
    </location>
</feature>
<evidence type="ECO:0000256" key="4">
    <source>
        <dbReference type="ARBA" id="ARBA00023163"/>
    </source>
</evidence>
<dbReference type="HOGENOM" id="CLU_011910_0_0_1"/>
<dbReference type="AlphaFoldDB" id="W2SA60"/>
<organism evidence="8 9">
    <name type="scientific">Cyphellophora europaea (strain CBS 101466)</name>
    <name type="common">Phialophora europaea</name>
    <dbReference type="NCBI Taxonomy" id="1220924"/>
    <lineage>
        <taxon>Eukaryota</taxon>
        <taxon>Fungi</taxon>
        <taxon>Dikarya</taxon>
        <taxon>Ascomycota</taxon>
        <taxon>Pezizomycotina</taxon>
        <taxon>Eurotiomycetes</taxon>
        <taxon>Chaetothyriomycetidae</taxon>
        <taxon>Chaetothyriales</taxon>
        <taxon>Cyphellophoraceae</taxon>
        <taxon>Cyphellophora</taxon>
    </lineage>
</organism>
<feature type="compositionally biased region" description="Polar residues" evidence="6">
    <location>
        <begin position="42"/>
        <end position="55"/>
    </location>
</feature>
<feature type="domain" description="Zn(2)-C6 fungal-type" evidence="7">
    <location>
        <begin position="102"/>
        <end position="132"/>
    </location>
</feature>
<proteinExistence type="predicted"/>
<evidence type="ECO:0000256" key="1">
    <source>
        <dbReference type="ARBA" id="ARBA00022723"/>
    </source>
</evidence>
<reference evidence="8 9" key="1">
    <citation type="submission" date="2013-03" db="EMBL/GenBank/DDBJ databases">
        <title>The Genome Sequence of Phialophora europaea CBS 101466.</title>
        <authorList>
            <consortium name="The Broad Institute Genomics Platform"/>
            <person name="Cuomo C."/>
            <person name="de Hoog S."/>
            <person name="Gorbushina A."/>
            <person name="Walker B."/>
            <person name="Young S.K."/>
            <person name="Zeng Q."/>
            <person name="Gargeya S."/>
            <person name="Fitzgerald M."/>
            <person name="Haas B."/>
            <person name="Abouelleil A."/>
            <person name="Allen A.W."/>
            <person name="Alvarado L."/>
            <person name="Arachchi H.M."/>
            <person name="Berlin A.M."/>
            <person name="Chapman S.B."/>
            <person name="Gainer-Dewar J."/>
            <person name="Goldberg J."/>
            <person name="Griggs A."/>
            <person name="Gujja S."/>
            <person name="Hansen M."/>
            <person name="Howarth C."/>
            <person name="Imamovic A."/>
            <person name="Ireland A."/>
            <person name="Larimer J."/>
            <person name="McCowan C."/>
            <person name="Murphy C."/>
            <person name="Pearson M."/>
            <person name="Poon T.W."/>
            <person name="Priest M."/>
            <person name="Roberts A."/>
            <person name="Saif S."/>
            <person name="Shea T."/>
            <person name="Sisk P."/>
            <person name="Sykes S."/>
            <person name="Wortman J."/>
            <person name="Nusbaum C."/>
            <person name="Birren B."/>
        </authorList>
    </citation>
    <scope>NUCLEOTIDE SEQUENCE [LARGE SCALE GENOMIC DNA]</scope>
    <source>
        <strain evidence="8 9">CBS 101466</strain>
    </source>
</reference>
<dbReference type="InParanoid" id="W2SA60"/>
<dbReference type="GO" id="GO:0003677">
    <property type="term" value="F:DNA binding"/>
    <property type="evidence" value="ECO:0007669"/>
    <property type="project" value="UniProtKB-KW"/>
</dbReference>
<accession>W2SA60</accession>
<dbReference type="Pfam" id="PF04082">
    <property type="entry name" value="Fungal_trans"/>
    <property type="match status" value="1"/>
</dbReference>
<dbReference type="PANTHER" id="PTHR47654:SF5">
    <property type="entry name" value="TRANSCRIPTION FACTOR DOMAIN-CONTAINING PROTEIN"/>
    <property type="match status" value="1"/>
</dbReference>
<dbReference type="OrthoDB" id="5296287at2759"/>
<keyword evidence="1" id="KW-0479">Metal-binding</keyword>
<dbReference type="Pfam" id="PF00172">
    <property type="entry name" value="Zn_clus"/>
    <property type="match status" value="1"/>
</dbReference>
<gene>
    <name evidence="8" type="ORF">HMPREF1541_09414</name>
</gene>
<dbReference type="PROSITE" id="PS00463">
    <property type="entry name" value="ZN2_CY6_FUNGAL_1"/>
    <property type="match status" value="1"/>
</dbReference>
<keyword evidence="2" id="KW-0805">Transcription regulation</keyword>
<dbReference type="EMBL" id="KB822712">
    <property type="protein sequence ID" value="ETN45582.1"/>
    <property type="molecule type" value="Genomic_DNA"/>
</dbReference>
<keyword evidence="3" id="KW-0238">DNA-binding</keyword>
<dbReference type="SMART" id="SM00066">
    <property type="entry name" value="GAL4"/>
    <property type="match status" value="1"/>
</dbReference>
<dbReference type="CDD" id="cd00067">
    <property type="entry name" value="GAL4"/>
    <property type="match status" value="1"/>
</dbReference>
<dbReference type="CDD" id="cd12148">
    <property type="entry name" value="fungal_TF_MHR"/>
    <property type="match status" value="1"/>
</dbReference>
<dbReference type="GO" id="GO:0008270">
    <property type="term" value="F:zinc ion binding"/>
    <property type="evidence" value="ECO:0007669"/>
    <property type="project" value="InterPro"/>
</dbReference>
<feature type="region of interest" description="Disordered" evidence="6">
    <location>
        <begin position="1"/>
        <end position="99"/>
    </location>
</feature>
<dbReference type="InterPro" id="IPR001138">
    <property type="entry name" value="Zn2Cys6_DnaBD"/>
</dbReference>
<feature type="region of interest" description="Disordered" evidence="6">
    <location>
        <begin position="258"/>
        <end position="280"/>
    </location>
</feature>
<dbReference type="GeneID" id="19976753"/>
<evidence type="ECO:0000256" key="3">
    <source>
        <dbReference type="ARBA" id="ARBA00023125"/>
    </source>
</evidence>
<dbReference type="PANTHER" id="PTHR47654">
    <property type="entry name" value="ZN(II)2CYS6 TRANSCRIPTION FACTOR (EUROFUNG)-RELATED"/>
    <property type="match status" value="1"/>
</dbReference>
<keyword evidence="5" id="KW-0539">Nucleus</keyword>
<feature type="compositionally biased region" description="Low complexity" evidence="6">
    <location>
        <begin position="537"/>
        <end position="559"/>
    </location>
</feature>
<dbReference type="VEuPathDB" id="FungiDB:HMPREF1541_09414"/>
<feature type="compositionally biased region" description="Basic and acidic residues" evidence="6">
    <location>
        <begin position="224"/>
        <end position="236"/>
    </location>
</feature>
<dbReference type="SUPFAM" id="SSF57701">
    <property type="entry name" value="Zn2/Cys6 DNA-binding domain"/>
    <property type="match status" value="1"/>
</dbReference>
<feature type="region of interest" description="Disordered" evidence="6">
    <location>
        <begin position="523"/>
        <end position="566"/>
    </location>
</feature>
<dbReference type="PROSITE" id="PS50048">
    <property type="entry name" value="ZN2_CY6_FUNGAL_2"/>
    <property type="match status" value="1"/>
</dbReference>
<evidence type="ECO:0000313" key="8">
    <source>
        <dbReference type="EMBL" id="ETN45582.1"/>
    </source>
</evidence>
<dbReference type="InterPro" id="IPR007219">
    <property type="entry name" value="XnlR_reg_dom"/>
</dbReference>
<evidence type="ECO:0000259" key="7">
    <source>
        <dbReference type="PROSITE" id="PS50048"/>
    </source>
</evidence>
<dbReference type="GO" id="GO:0000981">
    <property type="term" value="F:DNA-binding transcription factor activity, RNA polymerase II-specific"/>
    <property type="evidence" value="ECO:0007669"/>
    <property type="project" value="InterPro"/>
</dbReference>
<evidence type="ECO:0000313" key="9">
    <source>
        <dbReference type="Proteomes" id="UP000030752"/>
    </source>
</evidence>
<dbReference type="Proteomes" id="UP000030752">
    <property type="component" value="Unassembled WGS sequence"/>
</dbReference>
<dbReference type="Gene3D" id="4.10.240.10">
    <property type="entry name" value="Zn(2)-C6 fungal-type DNA-binding domain"/>
    <property type="match status" value="1"/>
</dbReference>
<dbReference type="RefSeq" id="XP_008712310.1">
    <property type="nucleotide sequence ID" value="XM_008714088.1"/>
</dbReference>